<reference evidence="1 2" key="1">
    <citation type="journal article" date="2024" name="G3 (Bethesda)">
        <title>Genome assembly of Hibiscus sabdariffa L. provides insights into metabolisms of medicinal natural products.</title>
        <authorList>
            <person name="Kim T."/>
        </authorList>
    </citation>
    <scope>NUCLEOTIDE SEQUENCE [LARGE SCALE GENOMIC DNA]</scope>
    <source>
        <strain evidence="1">TK-2024</strain>
        <tissue evidence="1">Old leaves</tissue>
    </source>
</reference>
<gene>
    <name evidence="1" type="ORF">V6N12_026509</name>
</gene>
<dbReference type="EMBL" id="JBBPBM010000023">
    <property type="protein sequence ID" value="KAK8545680.1"/>
    <property type="molecule type" value="Genomic_DNA"/>
</dbReference>
<keyword evidence="2" id="KW-1185">Reference proteome</keyword>
<proteinExistence type="predicted"/>
<dbReference type="Proteomes" id="UP001472677">
    <property type="component" value="Unassembled WGS sequence"/>
</dbReference>
<protein>
    <submittedName>
        <fullName evidence="1">Uncharacterized protein</fullName>
    </submittedName>
</protein>
<name>A0ABR2DRZ4_9ROSI</name>
<evidence type="ECO:0000313" key="2">
    <source>
        <dbReference type="Proteomes" id="UP001472677"/>
    </source>
</evidence>
<comment type="caution">
    <text evidence="1">The sequence shown here is derived from an EMBL/GenBank/DDBJ whole genome shotgun (WGS) entry which is preliminary data.</text>
</comment>
<organism evidence="1 2">
    <name type="scientific">Hibiscus sabdariffa</name>
    <name type="common">roselle</name>
    <dbReference type="NCBI Taxonomy" id="183260"/>
    <lineage>
        <taxon>Eukaryota</taxon>
        <taxon>Viridiplantae</taxon>
        <taxon>Streptophyta</taxon>
        <taxon>Embryophyta</taxon>
        <taxon>Tracheophyta</taxon>
        <taxon>Spermatophyta</taxon>
        <taxon>Magnoliopsida</taxon>
        <taxon>eudicotyledons</taxon>
        <taxon>Gunneridae</taxon>
        <taxon>Pentapetalae</taxon>
        <taxon>rosids</taxon>
        <taxon>malvids</taxon>
        <taxon>Malvales</taxon>
        <taxon>Malvaceae</taxon>
        <taxon>Malvoideae</taxon>
        <taxon>Hibiscus</taxon>
    </lineage>
</organism>
<sequence length="91" mass="10220">MRVTIAFSVKYIRDRRKVEASAKNRNVVHEPANNGGGFDDLRVIGSPFEGFGGYDIAHADERRDSKYGIAGGRQCIVSKLLEYRALKLIFM</sequence>
<evidence type="ECO:0000313" key="1">
    <source>
        <dbReference type="EMBL" id="KAK8545680.1"/>
    </source>
</evidence>
<accession>A0ABR2DRZ4</accession>